<dbReference type="RefSeq" id="WP_161057078.1">
    <property type="nucleotide sequence ID" value="NZ_WWCT01000022.1"/>
</dbReference>
<proteinExistence type="predicted"/>
<feature type="domain" description="DUF3616" evidence="2">
    <location>
        <begin position="35"/>
        <end position="124"/>
    </location>
</feature>
<feature type="chain" id="PRO_5046993197" evidence="1">
    <location>
        <begin position="22"/>
        <end position="322"/>
    </location>
</feature>
<dbReference type="Proteomes" id="UP000642144">
    <property type="component" value="Unassembled WGS sequence"/>
</dbReference>
<keyword evidence="4" id="KW-1185">Reference proteome</keyword>
<sequence length="322" mass="35279">MMSGFKWCACTALLCTGLAHAQAADPIEHFGMCNASAAVLIGQDRFLVADDNDNILRLYHTDRSSTVECSAQQENCFDQSAALDLHGQNTEREVDIEGAARIGNRVYWIGSHGTNTKGKKRPKRRQIFATDIDEAQGKVSVTWVGRYTGLLEAMDADPALKKYQLLDVAKKAPEEKHGLNIEGLAASPEGHLLIGLRGPLFKNKALVVTLKNPQALMDASPALQFGEPAELKLGKRGIRSIEYAPKLHAYLIVAGSEGSKEDFKLYKWSGDRKAKPEPLNIELPRGFRPEALFALADGVSFKLLSDDGDNCEGKFRSITIKP</sequence>
<name>A0ABW9W612_9BURK</name>
<reference evidence="3 4" key="1">
    <citation type="submission" date="2019-12" db="EMBL/GenBank/DDBJ databases">
        <title>Novel species isolated from a subtropical stream in China.</title>
        <authorList>
            <person name="Lu H."/>
        </authorList>
    </citation>
    <scope>NUCLEOTIDE SEQUENCE [LARGE SCALE GENOMIC DNA]</scope>
    <source>
        <strain evidence="3 4">CY42W</strain>
    </source>
</reference>
<evidence type="ECO:0000259" key="2">
    <source>
        <dbReference type="Pfam" id="PF12275"/>
    </source>
</evidence>
<evidence type="ECO:0000313" key="3">
    <source>
        <dbReference type="EMBL" id="MYN29305.1"/>
    </source>
</evidence>
<dbReference type="EMBL" id="WWCT01000022">
    <property type="protein sequence ID" value="MYN29305.1"/>
    <property type="molecule type" value="Genomic_DNA"/>
</dbReference>
<evidence type="ECO:0000313" key="4">
    <source>
        <dbReference type="Proteomes" id="UP000642144"/>
    </source>
</evidence>
<keyword evidence="1" id="KW-0732">Signal</keyword>
<feature type="signal peptide" evidence="1">
    <location>
        <begin position="1"/>
        <end position="21"/>
    </location>
</feature>
<organism evidence="3 4">
    <name type="scientific">Duganella levis</name>
    <dbReference type="NCBI Taxonomy" id="2692169"/>
    <lineage>
        <taxon>Bacteria</taxon>
        <taxon>Pseudomonadati</taxon>
        <taxon>Pseudomonadota</taxon>
        <taxon>Betaproteobacteria</taxon>
        <taxon>Burkholderiales</taxon>
        <taxon>Oxalobacteraceae</taxon>
        <taxon>Telluria group</taxon>
        <taxon>Duganella</taxon>
    </lineage>
</organism>
<protein>
    <submittedName>
        <fullName evidence="3">DUF3616 domain-containing protein</fullName>
    </submittedName>
</protein>
<accession>A0ABW9W612</accession>
<dbReference type="Pfam" id="PF12275">
    <property type="entry name" value="DUF3616"/>
    <property type="match status" value="2"/>
</dbReference>
<comment type="caution">
    <text evidence="3">The sequence shown here is derived from an EMBL/GenBank/DDBJ whole genome shotgun (WGS) entry which is preliminary data.</text>
</comment>
<dbReference type="InterPro" id="IPR022060">
    <property type="entry name" value="DUF3616"/>
</dbReference>
<gene>
    <name evidence="3" type="ORF">GTP69_23160</name>
</gene>
<feature type="domain" description="DUF3616" evidence="2">
    <location>
        <begin position="148"/>
        <end position="276"/>
    </location>
</feature>
<evidence type="ECO:0000256" key="1">
    <source>
        <dbReference type="SAM" id="SignalP"/>
    </source>
</evidence>